<dbReference type="CDD" id="cd02440">
    <property type="entry name" value="AdoMet_MTases"/>
    <property type="match status" value="1"/>
</dbReference>
<evidence type="ECO:0000313" key="10">
    <source>
        <dbReference type="EMBL" id="ABP73228.1"/>
    </source>
</evidence>
<evidence type="ECO:0000256" key="1">
    <source>
        <dbReference type="ARBA" id="ARBA00006594"/>
    </source>
</evidence>
<dbReference type="GO" id="GO:0009007">
    <property type="term" value="F:site-specific DNA-methyltransferase (adenine-specific) activity"/>
    <property type="evidence" value="ECO:0007669"/>
    <property type="project" value="UniProtKB-EC"/>
</dbReference>
<dbReference type="InterPro" id="IPR029063">
    <property type="entry name" value="SAM-dependent_MTases_sf"/>
</dbReference>
<dbReference type="SUPFAM" id="SSF53335">
    <property type="entry name" value="S-adenosyl-L-methionine-dependent methyltransferases"/>
    <property type="match status" value="1"/>
</dbReference>
<reference evidence="10" key="1">
    <citation type="submission" date="2007-04" db="EMBL/GenBank/DDBJ databases">
        <title>Complete sequence of plasmid pRSPA04 of Rhodobacter sphaeroides ATCC 17025.</title>
        <authorList>
            <consortium name="US DOE Joint Genome Institute"/>
            <person name="Copeland A."/>
            <person name="Lucas S."/>
            <person name="Lapidus A."/>
            <person name="Barry K."/>
            <person name="Detter J.C."/>
            <person name="Glavina del Rio T."/>
            <person name="Hammon N."/>
            <person name="Israni S."/>
            <person name="Dalin E."/>
            <person name="Tice H."/>
            <person name="Pitluck S."/>
            <person name="Chertkov O."/>
            <person name="Brettin T."/>
            <person name="Bruce D."/>
            <person name="Han C."/>
            <person name="Schmutz J."/>
            <person name="Larimer F."/>
            <person name="Land M."/>
            <person name="Hauser L."/>
            <person name="Kyrpides N."/>
            <person name="Kim E."/>
            <person name="Richardson P."/>
            <person name="Mackenzie C."/>
            <person name="Choudhary M."/>
            <person name="Donohue T.J."/>
            <person name="Kaplan S."/>
        </authorList>
    </citation>
    <scope>NUCLEOTIDE SEQUENCE [LARGE SCALE GENOMIC DNA]</scope>
    <source>
        <strain evidence="10">ATCC 17025</strain>
        <plasmid evidence="10">pRSPA04</plasmid>
    </source>
</reference>
<dbReference type="GO" id="GO:0006304">
    <property type="term" value="P:DNA modification"/>
    <property type="evidence" value="ECO:0007669"/>
    <property type="project" value="InterPro"/>
</dbReference>
<dbReference type="PANTHER" id="PTHR33841">
    <property type="entry name" value="DNA METHYLTRANSFERASE YEEA-RELATED"/>
    <property type="match status" value="1"/>
</dbReference>
<evidence type="ECO:0000259" key="8">
    <source>
        <dbReference type="Pfam" id="PF07669"/>
    </source>
</evidence>
<dbReference type="PANTHER" id="PTHR33841:SF5">
    <property type="entry name" value="DNA METHYLASE (MODIFICATION METHYLASE) (METHYLTRANSFERASE)-RELATED"/>
    <property type="match status" value="1"/>
</dbReference>
<organism evidence="10">
    <name type="scientific">Cereibacter sphaeroides (strain ATCC 17025 / ATH 2.4.3)</name>
    <name type="common">Rhodobacter sphaeroides</name>
    <dbReference type="NCBI Taxonomy" id="349102"/>
    <lineage>
        <taxon>Bacteria</taxon>
        <taxon>Pseudomonadati</taxon>
        <taxon>Pseudomonadota</taxon>
        <taxon>Alphaproteobacteria</taxon>
        <taxon>Rhodobacterales</taxon>
        <taxon>Paracoccaceae</taxon>
        <taxon>Cereibacter</taxon>
    </lineage>
</organism>
<keyword evidence="5" id="KW-0949">S-adenosyl-L-methionine</keyword>
<dbReference type="InterPro" id="IPR054520">
    <property type="entry name" value="M_Eco57I_C"/>
</dbReference>
<evidence type="ECO:0000256" key="5">
    <source>
        <dbReference type="ARBA" id="ARBA00022691"/>
    </source>
</evidence>
<evidence type="ECO:0000256" key="4">
    <source>
        <dbReference type="ARBA" id="ARBA00022679"/>
    </source>
</evidence>
<sequence length="489" mass="53654">MARLSQKHSGAYFTPDPVVSTLVRWAIHSPSDRMLDPSCGDGRFIAAHRNSVGIEQDAISAATAMARAPWALVHEGDFFTWATETSERFDCAAGNPPFIRYQTFKGAVRERALSLCRSLGVEFSGLASSWAPFLVATANLIQPGGRMAFVVPAEIGHAPYAAPLIEYLVAHFSRVHIVAVRAKLFPGLSEDCWLLYTEGRGGRTDTIRFTALETFAPGNATCPPKQGEEVSVSEWRSVWNRRLRPFVMAPDARSLYRAAAEHAGSLRFGDAASIGIGYVSGANDFFHLRPSLAEKLGIPSALLHPAVRNGRALPAHQLTKSTVQKWQADDDPVLLLCLPRTIMAKLPTAVRRYLDSDAGKEARKAYKCRVREPWFSVPDVQTPDYFLSYMSGISANLVRNAAGATCTNSVHGVRVRDGAAMKRVVESWTTAFAALSREIEGHPLGGGMLKLEPREATRILIPAEELLPQIDANIMSDAVTVMQRWRHYA</sequence>
<dbReference type="EMBL" id="CP000665">
    <property type="protein sequence ID" value="ABP73228.1"/>
    <property type="molecule type" value="Genomic_DNA"/>
</dbReference>
<dbReference type="AlphaFoldDB" id="A4X0R4"/>
<dbReference type="Pfam" id="PF22837">
    <property type="entry name" value="M_Eco57I_C"/>
    <property type="match status" value="1"/>
</dbReference>
<dbReference type="GO" id="GO:0003677">
    <property type="term" value="F:DNA binding"/>
    <property type="evidence" value="ECO:0007669"/>
    <property type="project" value="InterPro"/>
</dbReference>
<keyword evidence="4 10" id="KW-0808">Transferase</keyword>
<evidence type="ECO:0000259" key="7">
    <source>
        <dbReference type="Pfam" id="PF02384"/>
    </source>
</evidence>
<gene>
    <name evidence="10" type="ordered locus">Rsph17025_4383</name>
</gene>
<evidence type="ECO:0000256" key="6">
    <source>
        <dbReference type="ARBA" id="ARBA00047942"/>
    </source>
</evidence>
<dbReference type="Pfam" id="PF07669">
    <property type="entry name" value="Eco57I"/>
    <property type="match status" value="1"/>
</dbReference>
<evidence type="ECO:0000256" key="2">
    <source>
        <dbReference type="ARBA" id="ARBA00011900"/>
    </source>
</evidence>
<dbReference type="InterPro" id="IPR050953">
    <property type="entry name" value="N4_N6_ade-DNA_methylase"/>
</dbReference>
<dbReference type="InterPro" id="IPR011639">
    <property type="entry name" value="MethylTrfase_TaqI-like_dom"/>
</dbReference>
<name>A4X0R4_CERS5</name>
<dbReference type="EC" id="2.1.1.72" evidence="2"/>
<feature type="domain" description="Type II methyltransferase M.Eco57I C-terminal" evidence="9">
    <location>
        <begin position="246"/>
        <end position="476"/>
    </location>
</feature>
<accession>A4X0R4</accession>
<protein>
    <recommendedName>
        <fullName evidence="2">site-specific DNA-methyltransferase (adenine-specific)</fullName>
        <ecNumber evidence="2">2.1.1.72</ecNumber>
    </recommendedName>
</protein>
<dbReference type="REBASE" id="15965">
    <property type="entry name" value="M.Rsp17025ORF4383P"/>
</dbReference>
<dbReference type="Gene3D" id="3.40.50.150">
    <property type="entry name" value="Vaccinia Virus protein VP39"/>
    <property type="match status" value="1"/>
</dbReference>
<evidence type="ECO:0000256" key="3">
    <source>
        <dbReference type="ARBA" id="ARBA00022603"/>
    </source>
</evidence>
<comment type="similarity">
    <text evidence="1">Belongs to the N(4)/N(6)-methyltransferase family.</text>
</comment>
<dbReference type="InterPro" id="IPR003356">
    <property type="entry name" value="DNA_methylase_A-5"/>
</dbReference>
<proteinExistence type="inferred from homology"/>
<dbReference type="GO" id="GO:0008170">
    <property type="term" value="F:N-methyltransferase activity"/>
    <property type="evidence" value="ECO:0007669"/>
    <property type="project" value="InterPro"/>
</dbReference>
<evidence type="ECO:0000259" key="9">
    <source>
        <dbReference type="Pfam" id="PF22837"/>
    </source>
</evidence>
<dbReference type="HOGENOM" id="CLU_020255_1_0_5"/>
<dbReference type="PRINTS" id="PR00507">
    <property type="entry name" value="N12N6MTFRASE"/>
</dbReference>
<keyword evidence="10" id="KW-0614">Plasmid</keyword>
<dbReference type="KEGG" id="rsq:Rsph17025_4383"/>
<dbReference type="GO" id="GO:0032259">
    <property type="term" value="P:methylation"/>
    <property type="evidence" value="ECO:0007669"/>
    <property type="project" value="UniProtKB-KW"/>
</dbReference>
<dbReference type="Pfam" id="PF02384">
    <property type="entry name" value="N6_Mtase"/>
    <property type="match status" value="1"/>
</dbReference>
<feature type="domain" description="DNA methylase adenine-specific" evidence="7">
    <location>
        <begin position="2"/>
        <end position="57"/>
    </location>
</feature>
<dbReference type="BioCyc" id="RSPH349102:G1G8M-4526-MONOMER"/>
<keyword evidence="3 10" id="KW-0489">Methyltransferase</keyword>
<comment type="catalytic activity">
    <reaction evidence="6">
        <text>a 2'-deoxyadenosine in DNA + S-adenosyl-L-methionine = an N(6)-methyl-2'-deoxyadenosine in DNA + S-adenosyl-L-homocysteine + H(+)</text>
        <dbReference type="Rhea" id="RHEA:15197"/>
        <dbReference type="Rhea" id="RHEA-COMP:12418"/>
        <dbReference type="Rhea" id="RHEA-COMP:12419"/>
        <dbReference type="ChEBI" id="CHEBI:15378"/>
        <dbReference type="ChEBI" id="CHEBI:57856"/>
        <dbReference type="ChEBI" id="CHEBI:59789"/>
        <dbReference type="ChEBI" id="CHEBI:90615"/>
        <dbReference type="ChEBI" id="CHEBI:90616"/>
        <dbReference type="EC" id="2.1.1.72"/>
    </reaction>
</comment>
<feature type="domain" description="Type II methyltransferase M.TaqI-like" evidence="8">
    <location>
        <begin position="77"/>
        <end position="178"/>
    </location>
</feature>
<geneLocation type="plasmid" evidence="10">
    <name>pRSPA04</name>
</geneLocation>